<dbReference type="SUPFAM" id="SSF52540">
    <property type="entry name" value="P-loop containing nucleoside triphosphate hydrolases"/>
    <property type="match status" value="2"/>
</dbReference>
<evidence type="ECO:0000256" key="4">
    <source>
        <dbReference type="ARBA" id="ARBA00022692"/>
    </source>
</evidence>
<comment type="function">
    <text evidence="9 10">Plays a role in maintaining the mitochondrial genome and in controlling the mtDNA escape. Involved in the regulation of mtDNA nucleotide structure and number. May have a dispensable role in early maturation of pre-rRNA.</text>
</comment>
<evidence type="ECO:0000256" key="11">
    <source>
        <dbReference type="SAM" id="Coils"/>
    </source>
</evidence>
<dbReference type="OrthoDB" id="10267654at2759"/>
<evidence type="ECO:0000256" key="9">
    <source>
        <dbReference type="ARBA" id="ARBA00025276"/>
    </source>
</evidence>
<evidence type="ECO:0000256" key="6">
    <source>
        <dbReference type="ARBA" id="ARBA00022989"/>
    </source>
</evidence>
<keyword evidence="11" id="KW-0175">Coiled coil</keyword>
<keyword evidence="14" id="KW-1185">Reference proteome</keyword>
<evidence type="ECO:0000256" key="2">
    <source>
        <dbReference type="ARBA" id="ARBA00010320"/>
    </source>
</evidence>
<keyword evidence="5 10" id="KW-0999">Mitochondrion inner membrane</keyword>
<keyword evidence="6" id="KW-1133">Transmembrane helix</keyword>
<dbReference type="HOGENOM" id="CLU_007861_1_0_1"/>
<dbReference type="InterPro" id="IPR018850">
    <property type="entry name" value="Mt_escape_2_C"/>
</dbReference>
<evidence type="ECO:0000256" key="8">
    <source>
        <dbReference type="ARBA" id="ARBA00023136"/>
    </source>
</evidence>
<keyword evidence="10" id="KW-0694">RNA-binding</keyword>
<dbReference type="InterPro" id="IPR027417">
    <property type="entry name" value="P-loop_NTPase"/>
</dbReference>
<evidence type="ECO:0000259" key="12">
    <source>
        <dbReference type="Pfam" id="PF10443"/>
    </source>
</evidence>
<feature type="domain" description="Mitochondrial escape protein 2 C-terminal" evidence="12">
    <location>
        <begin position="324"/>
        <end position="807"/>
    </location>
</feature>
<evidence type="ECO:0000313" key="13">
    <source>
        <dbReference type="EMBL" id="KIM49011.1"/>
    </source>
</evidence>
<proteinExistence type="inferred from homology"/>
<keyword evidence="7 10" id="KW-0496">Mitochondrion</keyword>
<keyword evidence="8" id="KW-0472">Membrane</keyword>
<dbReference type="PANTHER" id="PTHR32198">
    <property type="entry name" value="MITOCHONDRIAL ESCAPE PROTEIN 2"/>
    <property type="match status" value="1"/>
</dbReference>
<keyword evidence="4" id="KW-0812">Transmembrane</keyword>
<evidence type="ECO:0000256" key="7">
    <source>
        <dbReference type="ARBA" id="ARBA00023128"/>
    </source>
</evidence>
<reference evidence="13 14" key="1">
    <citation type="submission" date="2014-04" db="EMBL/GenBank/DDBJ databases">
        <authorList>
            <consortium name="DOE Joint Genome Institute"/>
            <person name="Kuo A."/>
            <person name="Gay G."/>
            <person name="Dore J."/>
            <person name="Kohler A."/>
            <person name="Nagy L.G."/>
            <person name="Floudas D."/>
            <person name="Copeland A."/>
            <person name="Barry K.W."/>
            <person name="Cichocki N."/>
            <person name="Veneault-Fourrey C."/>
            <person name="LaButti K."/>
            <person name="Lindquist E.A."/>
            <person name="Lipzen A."/>
            <person name="Lundell T."/>
            <person name="Morin E."/>
            <person name="Murat C."/>
            <person name="Sun H."/>
            <person name="Tunlid A."/>
            <person name="Henrissat B."/>
            <person name="Grigoriev I.V."/>
            <person name="Hibbett D.S."/>
            <person name="Martin F."/>
            <person name="Nordberg H.P."/>
            <person name="Cantor M.N."/>
            <person name="Hua S.X."/>
        </authorList>
    </citation>
    <scope>NUCLEOTIDE SEQUENCE [LARGE SCALE GENOMIC DNA]</scope>
    <source>
        <strain evidence="14">h7</strain>
    </source>
</reference>
<name>A0A0C3CYU8_HEBCY</name>
<evidence type="ECO:0000256" key="3">
    <source>
        <dbReference type="ARBA" id="ARBA00020222"/>
    </source>
</evidence>
<accession>A0A0C3CYU8</accession>
<organism evidence="13 14">
    <name type="scientific">Hebeloma cylindrosporum</name>
    <dbReference type="NCBI Taxonomy" id="76867"/>
    <lineage>
        <taxon>Eukaryota</taxon>
        <taxon>Fungi</taxon>
        <taxon>Dikarya</taxon>
        <taxon>Basidiomycota</taxon>
        <taxon>Agaricomycotina</taxon>
        <taxon>Agaricomycetes</taxon>
        <taxon>Agaricomycetidae</taxon>
        <taxon>Agaricales</taxon>
        <taxon>Agaricineae</taxon>
        <taxon>Hymenogastraceae</taxon>
        <taxon>Hebeloma</taxon>
    </lineage>
</organism>
<dbReference type="AlphaFoldDB" id="A0A0C3CYU8"/>
<dbReference type="STRING" id="686832.A0A0C3CYU8"/>
<evidence type="ECO:0000313" key="14">
    <source>
        <dbReference type="Proteomes" id="UP000053424"/>
    </source>
</evidence>
<dbReference type="Gene3D" id="3.40.50.300">
    <property type="entry name" value="P-loop containing nucleotide triphosphate hydrolases"/>
    <property type="match status" value="1"/>
</dbReference>
<dbReference type="Pfam" id="PF10443">
    <property type="entry name" value="RNA12"/>
    <property type="match status" value="1"/>
</dbReference>
<evidence type="ECO:0000256" key="5">
    <source>
        <dbReference type="ARBA" id="ARBA00022792"/>
    </source>
</evidence>
<dbReference type="Proteomes" id="UP000053424">
    <property type="component" value="Unassembled WGS sequence"/>
</dbReference>
<dbReference type="PANTHER" id="PTHR32198:SF2">
    <property type="entry name" value="MITOCHONDRIAL ESCAPE PROTEIN 2"/>
    <property type="match status" value="1"/>
</dbReference>
<dbReference type="EMBL" id="KN831768">
    <property type="protein sequence ID" value="KIM49011.1"/>
    <property type="molecule type" value="Genomic_DNA"/>
</dbReference>
<evidence type="ECO:0000256" key="10">
    <source>
        <dbReference type="RuleBase" id="RU367108"/>
    </source>
</evidence>
<dbReference type="GO" id="GO:0003723">
    <property type="term" value="F:RNA binding"/>
    <property type="evidence" value="ECO:0007669"/>
    <property type="project" value="UniProtKB-UniRule"/>
</dbReference>
<comment type="subcellular location">
    <subcellularLocation>
        <location evidence="1 10">Mitochondrion inner membrane</location>
        <topology evidence="1 10">Single-pass membrane protein</topology>
    </subcellularLocation>
</comment>
<dbReference type="InterPro" id="IPR039627">
    <property type="entry name" value="Yme2_C"/>
</dbReference>
<reference evidence="14" key="2">
    <citation type="submission" date="2015-01" db="EMBL/GenBank/DDBJ databases">
        <title>Evolutionary Origins and Diversification of the Mycorrhizal Mutualists.</title>
        <authorList>
            <consortium name="DOE Joint Genome Institute"/>
            <consortium name="Mycorrhizal Genomics Consortium"/>
            <person name="Kohler A."/>
            <person name="Kuo A."/>
            <person name="Nagy L.G."/>
            <person name="Floudas D."/>
            <person name="Copeland A."/>
            <person name="Barry K.W."/>
            <person name="Cichocki N."/>
            <person name="Veneault-Fourrey C."/>
            <person name="LaButti K."/>
            <person name="Lindquist E.A."/>
            <person name="Lipzen A."/>
            <person name="Lundell T."/>
            <person name="Morin E."/>
            <person name="Murat C."/>
            <person name="Riley R."/>
            <person name="Ohm R."/>
            <person name="Sun H."/>
            <person name="Tunlid A."/>
            <person name="Henrissat B."/>
            <person name="Grigoriev I.V."/>
            <person name="Hibbett D.S."/>
            <person name="Martin F."/>
        </authorList>
    </citation>
    <scope>NUCLEOTIDE SEQUENCE [LARGE SCALE GENOMIC DNA]</scope>
    <source>
        <strain evidence="14">h7</strain>
    </source>
</reference>
<dbReference type="GO" id="GO:0005743">
    <property type="term" value="C:mitochondrial inner membrane"/>
    <property type="evidence" value="ECO:0007669"/>
    <property type="project" value="UniProtKB-SubCell"/>
</dbReference>
<gene>
    <name evidence="13" type="ORF">M413DRAFT_438171</name>
</gene>
<feature type="coiled-coil region" evidence="11">
    <location>
        <begin position="789"/>
        <end position="856"/>
    </location>
</feature>
<keyword evidence="10" id="KW-0507">mRNA processing</keyword>
<comment type="similarity">
    <text evidence="2 10">Belongs to the YME2 family.</text>
</comment>
<protein>
    <recommendedName>
        <fullName evidence="3 10">Mitochondrial escape protein 2</fullName>
    </recommendedName>
</protein>
<sequence>MLRVPVRHGFWRTYSTAVDSTREGWLYIDSVFPIQLARRDFRHYIGILRQETLLNVLQTRLEQLSSVYDFKPLELQPQRKDGGVFVRFSYSPPYTPDGDNWSALQTTLGEEIRKHGPLPTWLGVGSGELWIVRGSPWKEDMNHFASPILKVVFDGPEIQEQSLYEICRPYGRIRDMTPSGPVAAGILRSTSVIFQRVHSAAIARNVIHGLEFPSQSTSPTAAKTRLRTHYQQPLQAHAIRNWMSSHPKIMLPIIVFLLGTLTYTIFDPIRSLMVEAKMLDWFNYRSWSQIRLYQWLRETALDRLILGPTDTSSKLDRPEVWKERKEAENALHDYLADVPTTIAFLHGPQGSGKTSMVEAVLEQTGRSVLTIDCRKLHAAPSDSALVAALAAQTGYRPVFTFLNSMNSLLDLASVGLIGQKAGLSSSVPEQLEQILEVVTRALRGVSSSHRAFIQRQIRYKVHLESIRVQEAHKRQAILNGTWHDGRLDCIAGNGVMSELGVGDELFDPDDGVHVGSETQTSQMEQEEQEKATRRQKTLEDLEAINALPIVVIRNFASSVGKTTREEVLEVLAQWAATLAENHIAHIIVLSDNRENSKRLTKALPAKPLYSIALSDADSSSSLLFVKQKLEDAGIDMGISAQDARYVERLGGRASDLESLIHKVRSGMKVDEAVEDIINRGVAELRKNAFGEDDSTSLPWSRYQAWKVLTMLSKTPEVGYYDILVDFPFKGDENALRSMEHAELITISTKEGRPAAIRPGKPIFRWVFERVVNDKVFAARQELVYNEKQIADTEAKIGTYEQELAVLVETMGNEQRRWWTFGRSACVERARAVGERLVIAQRKVDKLERKNTELKKVMTSNL</sequence>
<dbReference type="GO" id="GO:0006397">
    <property type="term" value="P:mRNA processing"/>
    <property type="evidence" value="ECO:0007669"/>
    <property type="project" value="UniProtKB-UniRule"/>
</dbReference>
<evidence type="ECO:0000256" key="1">
    <source>
        <dbReference type="ARBA" id="ARBA00004434"/>
    </source>
</evidence>